<feature type="active site" description="Acyl-ester intermediate" evidence="16">
    <location>
        <position position="293"/>
    </location>
</feature>
<keyword evidence="10 16" id="KW-0573">Peptidoglycan synthesis</keyword>
<dbReference type="SUPFAM" id="SSF56519">
    <property type="entry name" value="Penicillin binding protein dimerisation domain"/>
    <property type="match status" value="1"/>
</dbReference>
<dbReference type="Pfam" id="PF00905">
    <property type="entry name" value="Transpeptidase"/>
    <property type="match status" value="1"/>
</dbReference>
<dbReference type="Pfam" id="PF03717">
    <property type="entry name" value="PBP_dimer"/>
    <property type="match status" value="1"/>
</dbReference>
<dbReference type="InterPro" id="IPR005311">
    <property type="entry name" value="PBP_dimer"/>
</dbReference>
<name>A0A1G6YLM7_9GAMM</name>
<evidence type="ECO:0000259" key="20">
    <source>
        <dbReference type="Pfam" id="PF03717"/>
    </source>
</evidence>
<keyword evidence="13 16" id="KW-0717">Septation</keyword>
<dbReference type="GO" id="GO:0005886">
    <property type="term" value="C:plasma membrane"/>
    <property type="evidence" value="ECO:0007669"/>
    <property type="project" value="UniProtKB-UniRule"/>
</dbReference>
<dbReference type="Proteomes" id="UP000199603">
    <property type="component" value="Unassembled WGS sequence"/>
</dbReference>
<protein>
    <recommendedName>
        <fullName evidence="16">Peptidoglycan D,D-transpeptidase FtsI</fullName>
        <ecNumber evidence="16">3.4.16.4</ecNumber>
    </recommendedName>
    <alternativeName>
        <fullName evidence="16">Penicillin-binding protein 3</fullName>
        <shortName evidence="16">PBP-3</shortName>
    </alternativeName>
</protein>
<dbReference type="Gene3D" id="3.90.1310.10">
    <property type="entry name" value="Penicillin-binding protein 2a (Domain 2)"/>
    <property type="match status" value="1"/>
</dbReference>
<evidence type="ECO:0000313" key="21">
    <source>
        <dbReference type="EMBL" id="SDD91240.1"/>
    </source>
</evidence>
<dbReference type="STRING" id="265719.SAMN04488509_11068"/>
<feature type="domain" description="Penicillin-binding protein transpeptidase" evidence="19">
    <location>
        <begin position="246"/>
        <end position="540"/>
    </location>
</feature>
<evidence type="ECO:0000256" key="9">
    <source>
        <dbReference type="ARBA" id="ARBA00022960"/>
    </source>
</evidence>
<keyword evidence="15 16" id="KW-0961">Cell wall biogenesis/degradation</keyword>
<evidence type="ECO:0000256" key="5">
    <source>
        <dbReference type="ARBA" id="ARBA00022645"/>
    </source>
</evidence>
<dbReference type="InterPro" id="IPR050515">
    <property type="entry name" value="Beta-lactam/transpept"/>
</dbReference>
<keyword evidence="6 16" id="KW-0645">Protease</keyword>
<keyword evidence="12 16" id="KW-0472">Membrane</keyword>
<dbReference type="InterPro" id="IPR037532">
    <property type="entry name" value="FtsI_transpept"/>
</dbReference>
<comment type="subcellular location">
    <subcellularLocation>
        <location evidence="1">Membrane</location>
    </subcellularLocation>
</comment>
<evidence type="ECO:0000256" key="10">
    <source>
        <dbReference type="ARBA" id="ARBA00022984"/>
    </source>
</evidence>
<evidence type="ECO:0000256" key="8">
    <source>
        <dbReference type="ARBA" id="ARBA00022801"/>
    </source>
</evidence>
<keyword evidence="4 16" id="KW-0132">Cell division</keyword>
<dbReference type="GO" id="GO:0006508">
    <property type="term" value="P:proteolysis"/>
    <property type="evidence" value="ECO:0007669"/>
    <property type="project" value="UniProtKB-KW"/>
</dbReference>
<evidence type="ECO:0000256" key="17">
    <source>
        <dbReference type="SAM" id="MobiDB-lite"/>
    </source>
</evidence>
<dbReference type="GO" id="GO:0009252">
    <property type="term" value="P:peptidoglycan biosynthetic process"/>
    <property type="evidence" value="ECO:0007669"/>
    <property type="project" value="UniProtKB-UniRule"/>
</dbReference>
<dbReference type="PANTHER" id="PTHR30627">
    <property type="entry name" value="PEPTIDOGLYCAN D,D-TRANSPEPTIDASE"/>
    <property type="match status" value="1"/>
</dbReference>
<keyword evidence="8 16" id="KW-0378">Hydrolase</keyword>
<dbReference type="GO" id="GO:0008658">
    <property type="term" value="F:penicillin binding"/>
    <property type="evidence" value="ECO:0007669"/>
    <property type="project" value="InterPro"/>
</dbReference>
<evidence type="ECO:0000256" key="7">
    <source>
        <dbReference type="ARBA" id="ARBA00022692"/>
    </source>
</evidence>
<dbReference type="UniPathway" id="UPA00219"/>
<dbReference type="SUPFAM" id="SSF56601">
    <property type="entry name" value="beta-lactamase/transpeptidase-like"/>
    <property type="match status" value="1"/>
</dbReference>
<dbReference type="HAMAP" id="MF_02080">
    <property type="entry name" value="FtsI_transpept"/>
    <property type="match status" value="1"/>
</dbReference>
<keyword evidence="18" id="KW-0732">Signal</keyword>
<evidence type="ECO:0000256" key="12">
    <source>
        <dbReference type="ARBA" id="ARBA00023136"/>
    </source>
</evidence>
<dbReference type="InterPro" id="IPR012338">
    <property type="entry name" value="Beta-lactam/transpept-like"/>
</dbReference>
<organism evidence="21 22">
    <name type="scientific">Aquimonas voraii</name>
    <dbReference type="NCBI Taxonomy" id="265719"/>
    <lineage>
        <taxon>Bacteria</taxon>
        <taxon>Pseudomonadati</taxon>
        <taxon>Pseudomonadota</taxon>
        <taxon>Gammaproteobacteria</taxon>
        <taxon>Lysobacterales</taxon>
        <taxon>Lysobacteraceae</taxon>
        <taxon>Aquimonas</taxon>
    </lineage>
</organism>
<keyword evidence="5 16" id="KW-0121">Carboxypeptidase</keyword>
<keyword evidence="11 16" id="KW-1133">Transmembrane helix</keyword>
<dbReference type="InterPro" id="IPR001460">
    <property type="entry name" value="PCN-bd_Tpept"/>
</dbReference>
<feature type="region of interest" description="Disordered" evidence="17">
    <location>
        <begin position="565"/>
        <end position="591"/>
    </location>
</feature>
<feature type="compositionally biased region" description="Low complexity" evidence="17">
    <location>
        <begin position="574"/>
        <end position="583"/>
    </location>
</feature>
<proteinExistence type="inferred from homology"/>
<comment type="catalytic activity">
    <reaction evidence="16">
        <text>Preferential cleavage: (Ac)2-L-Lys-D-Ala-|-D-Ala. Also transpeptidation of peptidyl-alanyl moieties that are N-acyl substituents of D-alanine.</text>
        <dbReference type="EC" id="3.4.16.4"/>
    </reaction>
</comment>
<comment type="function">
    <text evidence="16">Catalyzes cross-linking of the peptidoglycan cell wall at the division septum.</text>
</comment>
<dbReference type="GO" id="GO:0009002">
    <property type="term" value="F:serine-type D-Ala-D-Ala carboxypeptidase activity"/>
    <property type="evidence" value="ECO:0007669"/>
    <property type="project" value="UniProtKB-UniRule"/>
</dbReference>
<accession>A0A1G6YLM7</accession>
<comment type="similarity">
    <text evidence="16">Belongs to the transpeptidase family. FtsI subfamily.</text>
</comment>
<dbReference type="OrthoDB" id="9766847at2"/>
<feature type="chain" id="PRO_5011643444" description="Peptidoglycan D,D-transpeptidase FtsI" evidence="18">
    <location>
        <begin position="34"/>
        <end position="591"/>
    </location>
</feature>
<reference evidence="21 22" key="1">
    <citation type="submission" date="2016-10" db="EMBL/GenBank/DDBJ databases">
        <authorList>
            <person name="de Groot N.N."/>
        </authorList>
    </citation>
    <scope>NUCLEOTIDE SEQUENCE [LARGE SCALE GENOMIC DNA]</scope>
    <source>
        <strain evidence="21 22">DSM 16957</strain>
    </source>
</reference>
<evidence type="ECO:0000256" key="15">
    <source>
        <dbReference type="ARBA" id="ARBA00023316"/>
    </source>
</evidence>
<keyword evidence="9 16" id="KW-0133">Cell shape</keyword>
<dbReference type="GO" id="GO:0000917">
    <property type="term" value="P:division septum assembly"/>
    <property type="evidence" value="ECO:0007669"/>
    <property type="project" value="UniProtKB-KW"/>
</dbReference>
<evidence type="ECO:0000256" key="14">
    <source>
        <dbReference type="ARBA" id="ARBA00023306"/>
    </source>
</evidence>
<dbReference type="GO" id="GO:0008360">
    <property type="term" value="P:regulation of cell shape"/>
    <property type="evidence" value="ECO:0007669"/>
    <property type="project" value="UniProtKB-KW"/>
</dbReference>
<evidence type="ECO:0000256" key="3">
    <source>
        <dbReference type="ARBA" id="ARBA00022519"/>
    </source>
</evidence>
<dbReference type="EMBL" id="FNAG01000010">
    <property type="protein sequence ID" value="SDD91240.1"/>
    <property type="molecule type" value="Genomic_DNA"/>
</dbReference>
<keyword evidence="2 16" id="KW-1003">Cell membrane</keyword>
<evidence type="ECO:0000256" key="4">
    <source>
        <dbReference type="ARBA" id="ARBA00022618"/>
    </source>
</evidence>
<gene>
    <name evidence="16" type="primary">ftsI</name>
    <name evidence="21" type="ORF">SAMN04488509_11068</name>
</gene>
<dbReference type="GO" id="GO:0071555">
    <property type="term" value="P:cell wall organization"/>
    <property type="evidence" value="ECO:0007669"/>
    <property type="project" value="UniProtKB-KW"/>
</dbReference>
<evidence type="ECO:0000256" key="1">
    <source>
        <dbReference type="ARBA" id="ARBA00004370"/>
    </source>
</evidence>
<evidence type="ECO:0000313" key="22">
    <source>
        <dbReference type="Proteomes" id="UP000199603"/>
    </source>
</evidence>
<comment type="pathway">
    <text evidence="16">Cell wall biogenesis; peptidoglycan biosynthesis.</text>
</comment>
<feature type="signal peptide" evidence="18">
    <location>
        <begin position="1"/>
        <end position="33"/>
    </location>
</feature>
<evidence type="ECO:0000256" key="13">
    <source>
        <dbReference type="ARBA" id="ARBA00023210"/>
    </source>
</evidence>
<dbReference type="AlphaFoldDB" id="A0A1G6YLM7"/>
<evidence type="ECO:0000256" key="2">
    <source>
        <dbReference type="ARBA" id="ARBA00022475"/>
    </source>
</evidence>
<keyword evidence="3 16" id="KW-0997">Cell inner membrane</keyword>
<dbReference type="GO" id="GO:0008955">
    <property type="term" value="F:peptidoglycan glycosyltransferase activity"/>
    <property type="evidence" value="ECO:0007669"/>
    <property type="project" value="InterPro"/>
</dbReference>
<dbReference type="PANTHER" id="PTHR30627:SF1">
    <property type="entry name" value="PEPTIDOGLYCAN D,D-TRANSPEPTIDASE FTSI"/>
    <property type="match status" value="1"/>
</dbReference>
<evidence type="ECO:0000256" key="18">
    <source>
        <dbReference type="SAM" id="SignalP"/>
    </source>
</evidence>
<feature type="domain" description="Penicillin-binding protein dimerisation" evidence="20">
    <location>
        <begin position="58"/>
        <end position="202"/>
    </location>
</feature>
<keyword evidence="14 16" id="KW-0131">Cell cycle</keyword>
<evidence type="ECO:0000256" key="16">
    <source>
        <dbReference type="HAMAP-Rule" id="MF_02080"/>
    </source>
</evidence>
<dbReference type="GO" id="GO:0043093">
    <property type="term" value="P:FtsZ-dependent cytokinesis"/>
    <property type="evidence" value="ECO:0007669"/>
    <property type="project" value="UniProtKB-UniRule"/>
</dbReference>
<keyword evidence="7 16" id="KW-0812">Transmembrane</keyword>
<dbReference type="EC" id="3.4.16.4" evidence="16"/>
<evidence type="ECO:0000256" key="11">
    <source>
        <dbReference type="ARBA" id="ARBA00022989"/>
    </source>
</evidence>
<dbReference type="InterPro" id="IPR036138">
    <property type="entry name" value="PBP_dimer_sf"/>
</dbReference>
<keyword evidence="22" id="KW-1185">Reference proteome</keyword>
<sequence>MKRSRRPPVNLRMRLNLLAAGLACCGALLVARAADMQLLRADFYQAKAEQYHLRELPVPTSRGMITDRNGEPLAVSTPVASLWANPKELSRYPERISELAVALGLDPAELARRVEERADREFLFLRRQMNPDEAEAVLALGIPGVHNRREFRRFYPMGEIAAHVIGFTNVDDVGQEGLELAFNDWLSGKPGSKRVVRDQKLRPIDVDLLSPAEPGRDLALSIDRRLQHVAYRELRRALEENRAASGSVVITDVPTGEVLAMVNLPTYNPNTREGADASARRNRALTDVFEPGSVIKVFTVAAALETGRWKPDTVIETSPGYMPLARHTIRDIRNFGTVSPTRLLTKSSNIAAVKLALDMPNEHFHDLLRRFGFGELTGVGFPGEQAGVLTAPSGWGVLEKATISYGYGLSTNALQIAQAYAAIGNGGVWMPPTFVRGGAGEGRSVIDPQLARTLLDMLETVTGPEGSATRARVSGYRVAGKTGTSRRSVPGGYEKRYISMFAGLVPASNPRLSMVVVINDPDPQQHFGGLVAAPVFGHVMADALRILDVPPDDIQQWYVSTPIQATPLPPGELPPEAEGAIEPMPDAGVIQ</sequence>
<dbReference type="Gene3D" id="3.40.710.10">
    <property type="entry name" value="DD-peptidase/beta-lactamase superfamily"/>
    <property type="match status" value="1"/>
</dbReference>
<evidence type="ECO:0000259" key="19">
    <source>
        <dbReference type="Pfam" id="PF00905"/>
    </source>
</evidence>
<evidence type="ECO:0000256" key="6">
    <source>
        <dbReference type="ARBA" id="ARBA00022670"/>
    </source>
</evidence>
<dbReference type="Gene3D" id="3.30.450.330">
    <property type="match status" value="1"/>
</dbReference>